<gene>
    <name evidence="9" type="ORF">BCON_0100g00150</name>
</gene>
<protein>
    <recommendedName>
        <fullName evidence="5">medium-chain acyl-CoA ligase</fullName>
        <ecNumber evidence="5">6.2.1.2</ecNumber>
    </recommendedName>
</protein>
<dbReference type="Proteomes" id="UP000297527">
    <property type="component" value="Unassembled WGS sequence"/>
</dbReference>
<comment type="catalytic activity">
    <reaction evidence="6">
        <text>a medium-chain fatty acid + ATP + CoA = a medium-chain fatty acyl-CoA + AMP + diphosphate</text>
        <dbReference type="Rhea" id="RHEA:48340"/>
        <dbReference type="ChEBI" id="CHEBI:30616"/>
        <dbReference type="ChEBI" id="CHEBI:33019"/>
        <dbReference type="ChEBI" id="CHEBI:57287"/>
        <dbReference type="ChEBI" id="CHEBI:59558"/>
        <dbReference type="ChEBI" id="CHEBI:90546"/>
        <dbReference type="ChEBI" id="CHEBI:456215"/>
        <dbReference type="EC" id="6.2.1.2"/>
    </reaction>
    <physiologicalReaction direction="left-to-right" evidence="6">
        <dbReference type="Rhea" id="RHEA:48341"/>
    </physiologicalReaction>
</comment>
<dbReference type="InterPro" id="IPR020845">
    <property type="entry name" value="AMP-binding_CS"/>
</dbReference>
<evidence type="ECO:0000259" key="7">
    <source>
        <dbReference type="Pfam" id="PF00501"/>
    </source>
</evidence>
<dbReference type="GO" id="GO:0004321">
    <property type="term" value="F:fatty-acyl-CoA synthase activity"/>
    <property type="evidence" value="ECO:0007669"/>
    <property type="project" value="TreeGrafter"/>
</dbReference>
<dbReference type="GO" id="GO:0031956">
    <property type="term" value="F:medium-chain fatty acid-CoA ligase activity"/>
    <property type="evidence" value="ECO:0007669"/>
    <property type="project" value="UniProtKB-EC"/>
</dbReference>
<evidence type="ECO:0000313" key="9">
    <source>
        <dbReference type="EMBL" id="TGO54895.1"/>
    </source>
</evidence>
<dbReference type="EMBL" id="PQXN01000100">
    <property type="protein sequence ID" value="TGO54895.1"/>
    <property type="molecule type" value="Genomic_DNA"/>
</dbReference>
<dbReference type="InterPro" id="IPR025110">
    <property type="entry name" value="AMP-bd_C"/>
</dbReference>
<evidence type="ECO:0000256" key="1">
    <source>
        <dbReference type="ARBA" id="ARBA00006432"/>
    </source>
</evidence>
<feature type="domain" description="AMP-dependent synthetase/ligase" evidence="7">
    <location>
        <begin position="22"/>
        <end position="383"/>
    </location>
</feature>
<dbReference type="PANTHER" id="PTHR43605:SF10">
    <property type="entry name" value="ACYL-COA SYNTHETASE MEDIUM CHAIN FAMILY MEMBER 3"/>
    <property type="match status" value="1"/>
</dbReference>
<dbReference type="AlphaFoldDB" id="A0A4Z1I0R9"/>
<keyword evidence="10" id="KW-1185">Reference proteome</keyword>
<evidence type="ECO:0000256" key="3">
    <source>
        <dbReference type="ARBA" id="ARBA00022741"/>
    </source>
</evidence>
<accession>A0A4Z1I0R9</accession>
<dbReference type="Pfam" id="PF13193">
    <property type="entry name" value="AMP-binding_C"/>
    <property type="match status" value="1"/>
</dbReference>
<dbReference type="GO" id="GO:0006637">
    <property type="term" value="P:acyl-CoA metabolic process"/>
    <property type="evidence" value="ECO:0007669"/>
    <property type="project" value="TreeGrafter"/>
</dbReference>
<dbReference type="InterPro" id="IPR000873">
    <property type="entry name" value="AMP-dep_synth/lig_dom"/>
</dbReference>
<dbReference type="Gene3D" id="3.40.50.12780">
    <property type="entry name" value="N-terminal domain of ligase-like"/>
    <property type="match status" value="1"/>
</dbReference>
<dbReference type="PROSITE" id="PS00455">
    <property type="entry name" value="AMP_BINDING"/>
    <property type="match status" value="1"/>
</dbReference>
<feature type="domain" description="AMP-binding enzyme C-terminal" evidence="8">
    <location>
        <begin position="457"/>
        <end position="539"/>
    </location>
</feature>
<dbReference type="EC" id="6.2.1.2" evidence="5"/>
<keyword evidence="2" id="KW-0436">Ligase</keyword>
<dbReference type="GO" id="GO:0005524">
    <property type="term" value="F:ATP binding"/>
    <property type="evidence" value="ECO:0007669"/>
    <property type="project" value="UniProtKB-KW"/>
</dbReference>
<dbReference type="SUPFAM" id="SSF56801">
    <property type="entry name" value="Acetyl-CoA synthetase-like"/>
    <property type="match status" value="1"/>
</dbReference>
<dbReference type="InterPro" id="IPR045851">
    <property type="entry name" value="AMP-bd_C_sf"/>
</dbReference>
<evidence type="ECO:0000313" key="10">
    <source>
        <dbReference type="Proteomes" id="UP000297527"/>
    </source>
</evidence>
<evidence type="ECO:0000256" key="5">
    <source>
        <dbReference type="ARBA" id="ARBA00039009"/>
    </source>
</evidence>
<dbReference type="PANTHER" id="PTHR43605">
    <property type="entry name" value="ACYL-COENZYME A SYNTHETASE"/>
    <property type="match status" value="1"/>
</dbReference>
<dbReference type="OrthoDB" id="6614653at2759"/>
<dbReference type="Gene3D" id="3.30.300.30">
    <property type="match status" value="1"/>
</dbReference>
<evidence type="ECO:0000259" key="8">
    <source>
        <dbReference type="Pfam" id="PF13193"/>
    </source>
</evidence>
<proteinExistence type="inferred from homology"/>
<keyword evidence="3" id="KW-0547">Nucleotide-binding</keyword>
<comment type="caution">
    <text evidence="9">The sequence shown here is derived from an EMBL/GenBank/DDBJ whole genome shotgun (WGS) entry which is preliminary data.</text>
</comment>
<dbReference type="Pfam" id="PF00501">
    <property type="entry name" value="AMP-binding"/>
    <property type="match status" value="1"/>
</dbReference>
<dbReference type="GO" id="GO:0006633">
    <property type="term" value="P:fatty acid biosynthetic process"/>
    <property type="evidence" value="ECO:0007669"/>
    <property type="project" value="TreeGrafter"/>
</dbReference>
<evidence type="ECO:0000256" key="4">
    <source>
        <dbReference type="ARBA" id="ARBA00022840"/>
    </source>
</evidence>
<reference evidence="9 10" key="1">
    <citation type="submission" date="2017-12" db="EMBL/GenBank/DDBJ databases">
        <title>Comparative genomics of Botrytis spp.</title>
        <authorList>
            <person name="Valero-Jimenez C.A."/>
            <person name="Tapia P."/>
            <person name="Veloso J."/>
            <person name="Silva-Moreno E."/>
            <person name="Staats M."/>
            <person name="Valdes J.H."/>
            <person name="Van Kan J.A.L."/>
        </authorList>
    </citation>
    <scope>NUCLEOTIDE SEQUENCE [LARGE SCALE GENOMIC DNA]</scope>
    <source>
        <strain evidence="9 10">MUCL11595</strain>
    </source>
</reference>
<name>A0A4Z1I0R9_9HELO</name>
<evidence type="ECO:0000256" key="2">
    <source>
        <dbReference type="ARBA" id="ARBA00022598"/>
    </source>
</evidence>
<organism evidence="9 10">
    <name type="scientific">Botryotinia convoluta</name>
    <dbReference type="NCBI Taxonomy" id="54673"/>
    <lineage>
        <taxon>Eukaryota</taxon>
        <taxon>Fungi</taxon>
        <taxon>Dikarya</taxon>
        <taxon>Ascomycota</taxon>
        <taxon>Pezizomycotina</taxon>
        <taxon>Leotiomycetes</taxon>
        <taxon>Helotiales</taxon>
        <taxon>Sclerotiniaceae</taxon>
        <taxon>Botryotinia</taxon>
    </lineage>
</organism>
<dbReference type="InterPro" id="IPR042099">
    <property type="entry name" value="ANL_N_sf"/>
</dbReference>
<keyword evidence="4" id="KW-0067">ATP-binding</keyword>
<comment type="similarity">
    <text evidence="1">Belongs to the ATP-dependent AMP-binding enzyme family.</text>
</comment>
<evidence type="ECO:0000256" key="6">
    <source>
        <dbReference type="ARBA" id="ARBA00048477"/>
    </source>
</evidence>
<dbReference type="InterPro" id="IPR051087">
    <property type="entry name" value="Mitochondrial_ACSM"/>
</dbReference>
<sequence>MAKLDSEFKPPQFNFVREVVDQWSRHRGDSPALVLVTRKRRKNVSYRELSERSIQVASALYELGLRPGDTIVISAARCRDWYEILCACLRSGIIVCPVASGLSSADLEHRIQKVHAKAFIGDLVQVEKVLLVRPRLASLQHMIQIGYDDRITDAIDYSVLVATGQANIVDTTINSMANSPAVLYFTSGTTGEPKTAQHSQISLALSSKIAGEHWAQLSPGSLFWSLSEVGWVKGSWAVFAAWNHGAALLVDETPSQMFDPIHTLRVMHEYPVTNFCATPTAYRQLVTSHSREFAASHPPQMIKICISAGETIESTVIKAWGEMTRGATILNGYGLTETVFLCTETIESQRPGSMGRPLPGIPLEILSDDAEAVAVAVGEEGAIGVCLTDCKDSIYDVFNGYMNEEGVLTRPTVRSAAGKEYYLTGDRAYQDEEGYFWFKARNDDIINCSGYRIGPSEVEAVLQSHPGVLESAVVGIPDEERGSIIKAYVVLNRGYETRPPRKLQVELRQHFLNNSAPYKCPRVIEFIPGAKLPRTVTGKVQRHELRAWEQRSNQ</sequence>